<protein>
    <submittedName>
        <fullName evidence="1">Unnamed protein product</fullName>
    </submittedName>
</protein>
<comment type="caution">
    <text evidence="1">The sequence shown here is derived from an EMBL/GenBank/DDBJ whole genome shotgun (WGS) entry which is preliminary data.</text>
</comment>
<reference evidence="1" key="1">
    <citation type="submission" date="2023-04" db="EMBL/GenBank/DDBJ databases">
        <title>Candida boidinii NBRC 1967.</title>
        <authorList>
            <person name="Ichikawa N."/>
            <person name="Sato H."/>
            <person name="Tonouchi N."/>
        </authorList>
    </citation>
    <scope>NUCLEOTIDE SEQUENCE</scope>
    <source>
        <strain evidence="1">NBRC 1967</strain>
    </source>
</reference>
<evidence type="ECO:0000313" key="2">
    <source>
        <dbReference type="Proteomes" id="UP001165101"/>
    </source>
</evidence>
<proteinExistence type="predicted"/>
<dbReference type="Proteomes" id="UP001165101">
    <property type="component" value="Unassembled WGS sequence"/>
</dbReference>
<dbReference type="EMBL" id="BSXV01000155">
    <property type="protein sequence ID" value="GME87779.1"/>
    <property type="molecule type" value="Genomic_DNA"/>
</dbReference>
<name>A0ACB5TG83_CANBO</name>
<gene>
    <name evidence="1" type="ORF">Cboi01_000055200</name>
</gene>
<organism evidence="1 2">
    <name type="scientific">Candida boidinii</name>
    <name type="common">Yeast</name>
    <dbReference type="NCBI Taxonomy" id="5477"/>
    <lineage>
        <taxon>Eukaryota</taxon>
        <taxon>Fungi</taxon>
        <taxon>Dikarya</taxon>
        <taxon>Ascomycota</taxon>
        <taxon>Saccharomycotina</taxon>
        <taxon>Pichiomycetes</taxon>
        <taxon>Pichiales</taxon>
        <taxon>Pichiaceae</taxon>
        <taxon>Ogataea</taxon>
        <taxon>Ogataea/Candida clade</taxon>
    </lineage>
</organism>
<sequence>MKLQVLTTIALCLSTCIADPIINFDKKRVIENLNLIENKRDLNKRNAKGYVKLEPTVRRGNNYADSEIGGEARLVEKRDSSGEALMVLENQQSFYSTNVLIGSSQDNVTVLVDTGSSDLWVVNSNNTYCASNAKKLSKKHIDFSKIKNFNEDKEKDLSSTTSTPTTTAIANHKKEQVKVLTSSVPNANGKDWDFIFTTVTYGGIGNNPTSSVNQALATIDCQLYGTFDPSDSDSFKSNGTSFSITYADNTFADGTWGHDDVLIDGINVESLSFAVADQTDSDMGVLGIGLPGLETTYSGSSSSSPYMYENLPIRLTSQGLINLPSYSIFLNSTDSSYASILFGAIDHSKYVGDLQVLPIINTLSSYGYKNAIKLEITLNTVSIGTETEEAVFASGAGAALLDTGTTLTYIPDSLIDFINDQLDLSYSNSLGYYTMDCSAGDSRFLTFNFGGISIDCPLSSFFINIYSSSGSVSSKCALGLLSSGDDSFTLGDSFLRNAYVVADLQNYQIALAQSNLDTSTNNDENIEIISTGIPGVKTAQYYSSSYGAQSSMTKLSVDDDVTSSSISRTSLAGGTAAAVSNGSKTTSASGTGSSSKTKSGNATTTASTGSNSGSSSSSSSSSSSRSSNAANSFKVVNNGNFYVSGYTATVLGFVVITTLSSILAL</sequence>
<keyword evidence="2" id="KW-1185">Reference proteome</keyword>
<evidence type="ECO:0000313" key="1">
    <source>
        <dbReference type="EMBL" id="GME87779.1"/>
    </source>
</evidence>
<accession>A0ACB5TG83</accession>